<feature type="domain" description="Peptidase M50" evidence="12">
    <location>
        <begin position="8"/>
        <end position="341"/>
    </location>
</feature>
<organism evidence="14 16">
    <name type="scientific">Legionella moravica</name>
    <dbReference type="NCBI Taxonomy" id="39962"/>
    <lineage>
        <taxon>Bacteria</taxon>
        <taxon>Pseudomonadati</taxon>
        <taxon>Pseudomonadota</taxon>
        <taxon>Gammaproteobacteria</taxon>
        <taxon>Legionellales</taxon>
        <taxon>Legionellaceae</taxon>
        <taxon>Legionella</taxon>
    </lineage>
</organism>
<keyword evidence="9 14" id="KW-0482">Metalloprotease</keyword>
<keyword evidence="5 11" id="KW-0812">Transmembrane</keyword>
<evidence type="ECO:0000256" key="2">
    <source>
        <dbReference type="ARBA" id="ARBA00004141"/>
    </source>
</evidence>
<dbReference type="GO" id="GO:0006508">
    <property type="term" value="P:proteolysis"/>
    <property type="evidence" value="ECO:0007669"/>
    <property type="project" value="UniProtKB-KW"/>
</dbReference>
<evidence type="ECO:0000313" key="16">
    <source>
        <dbReference type="Proteomes" id="UP000254040"/>
    </source>
</evidence>
<dbReference type="CDD" id="cd06163">
    <property type="entry name" value="S2P-M50_PDZ_RseP-like"/>
    <property type="match status" value="1"/>
</dbReference>
<reference evidence="13 15" key="1">
    <citation type="submission" date="2015-11" db="EMBL/GenBank/DDBJ databases">
        <title>Genomic analysis of 38 Legionella species identifies large and diverse effector repertoires.</title>
        <authorList>
            <person name="Burstein D."/>
            <person name="Amaro F."/>
            <person name="Zusman T."/>
            <person name="Lifshitz Z."/>
            <person name="Cohen O."/>
            <person name="Gilbert J.A."/>
            <person name="Pupko T."/>
            <person name="Shuman H.A."/>
            <person name="Segal G."/>
        </authorList>
    </citation>
    <scope>NUCLEOTIDE SEQUENCE [LARGE SCALE GENOMIC DNA]</scope>
    <source>
        <strain evidence="13 15">ATCC 43877</strain>
    </source>
</reference>
<evidence type="ECO:0000256" key="11">
    <source>
        <dbReference type="SAM" id="Phobius"/>
    </source>
</evidence>
<dbReference type="PANTHER" id="PTHR42837:SF2">
    <property type="entry name" value="MEMBRANE METALLOPROTEASE ARASP2, CHLOROPLASTIC-RELATED"/>
    <property type="match status" value="1"/>
</dbReference>
<evidence type="ECO:0000256" key="1">
    <source>
        <dbReference type="ARBA" id="ARBA00001947"/>
    </source>
</evidence>
<comment type="subcellular location">
    <subcellularLocation>
        <location evidence="2">Membrane</location>
        <topology evidence="2">Multi-pass membrane protein</topology>
    </subcellularLocation>
</comment>
<dbReference type="EMBL" id="UGOG01000001">
    <property type="protein sequence ID" value="STX61773.1"/>
    <property type="molecule type" value="Genomic_DNA"/>
</dbReference>
<dbReference type="InterPro" id="IPR008915">
    <property type="entry name" value="Peptidase_M50"/>
</dbReference>
<dbReference type="AlphaFoldDB" id="A0A378JSY8"/>
<evidence type="ECO:0000313" key="15">
    <source>
        <dbReference type="Proteomes" id="UP000054985"/>
    </source>
</evidence>
<dbReference type="Pfam" id="PF02163">
    <property type="entry name" value="Peptidase_M50"/>
    <property type="match status" value="1"/>
</dbReference>
<evidence type="ECO:0000256" key="3">
    <source>
        <dbReference type="ARBA" id="ARBA00007931"/>
    </source>
</evidence>
<comment type="cofactor">
    <cofactor evidence="1">
        <name>Zn(2+)</name>
        <dbReference type="ChEBI" id="CHEBI:29105"/>
    </cofactor>
</comment>
<dbReference type="EMBL" id="LNYN01000003">
    <property type="protein sequence ID" value="KTD39218.1"/>
    <property type="molecule type" value="Genomic_DNA"/>
</dbReference>
<dbReference type="GO" id="GO:0016020">
    <property type="term" value="C:membrane"/>
    <property type="evidence" value="ECO:0007669"/>
    <property type="project" value="UniProtKB-SubCell"/>
</dbReference>
<dbReference type="Proteomes" id="UP000254040">
    <property type="component" value="Unassembled WGS sequence"/>
</dbReference>
<dbReference type="STRING" id="39962.Lmor_0146"/>
<dbReference type="Gene3D" id="2.30.42.10">
    <property type="match status" value="1"/>
</dbReference>
<feature type="transmembrane region" description="Helical" evidence="11">
    <location>
        <begin position="96"/>
        <end position="121"/>
    </location>
</feature>
<sequence length="357" mass="39241">MVMALIAILFTLILVVGIHEAGHALAARMFHVQIKKISIGFGKPLIQWRSASGCEWVWAMWPLGGYVQLLNSRISPVNPEEYAWCFDKKPIWKRAVILVSGALANLLTAWLAFVFVFYIGLNYRLPLVQSVQPNSIAAHAGITSGDQFIAVEGYSTSSWQDVGMQLVILWGKKEVNLSLKRPDNQSIRELSMNLSGINFTGNERSLLSSLGIQPDLSAPVVLMQAPSLIQAIHQANSAMGHLFYFFLMIFKQLVTGGIPFTILLGPLGLFAASVSSLMQGIGVFFYFIASLSCAVALVNLFPVPGLDGGSLLYALIEKIRGKPISVAMEVLLHRLMVILFAVVLVNLLMNDLIRFLH</sequence>
<evidence type="ECO:0000256" key="10">
    <source>
        <dbReference type="ARBA" id="ARBA00023136"/>
    </source>
</evidence>
<name>A0A378JSY8_9GAMM</name>
<keyword evidence="8 11" id="KW-1133">Transmembrane helix</keyword>
<keyword evidence="7" id="KW-0862">Zinc</keyword>
<evidence type="ECO:0000256" key="9">
    <source>
        <dbReference type="ARBA" id="ARBA00023049"/>
    </source>
</evidence>
<dbReference type="EC" id="3.4.24.-" evidence="14"/>
<evidence type="ECO:0000259" key="12">
    <source>
        <dbReference type="Pfam" id="PF02163"/>
    </source>
</evidence>
<dbReference type="Proteomes" id="UP000054985">
    <property type="component" value="Unassembled WGS sequence"/>
</dbReference>
<feature type="transmembrane region" description="Helical" evidence="11">
    <location>
        <begin position="283"/>
        <end position="303"/>
    </location>
</feature>
<gene>
    <name evidence="14" type="primary">rseP_2</name>
    <name evidence="13" type="ORF">Lmor_0146</name>
    <name evidence="14" type="ORF">NCTC12239_00691</name>
</gene>
<keyword evidence="15" id="KW-1185">Reference proteome</keyword>
<comment type="similarity">
    <text evidence="3">Belongs to the peptidase M50B family.</text>
</comment>
<dbReference type="OrthoDB" id="9782003at2"/>
<evidence type="ECO:0000313" key="13">
    <source>
        <dbReference type="EMBL" id="KTD39218.1"/>
    </source>
</evidence>
<protein>
    <submittedName>
        <fullName evidence="14">Membrane associated zinc metalloprotease</fullName>
        <ecNumber evidence="14">3.4.24.-</ecNumber>
    </submittedName>
</protein>
<evidence type="ECO:0000256" key="7">
    <source>
        <dbReference type="ARBA" id="ARBA00022833"/>
    </source>
</evidence>
<accession>A0A378JSY8</accession>
<evidence type="ECO:0000256" key="5">
    <source>
        <dbReference type="ARBA" id="ARBA00022692"/>
    </source>
</evidence>
<proteinExistence type="inferred from homology"/>
<evidence type="ECO:0000256" key="6">
    <source>
        <dbReference type="ARBA" id="ARBA00022801"/>
    </source>
</evidence>
<keyword evidence="10 11" id="KW-0472">Membrane</keyword>
<reference evidence="14 16" key="2">
    <citation type="submission" date="2018-06" db="EMBL/GenBank/DDBJ databases">
        <authorList>
            <consortium name="Pathogen Informatics"/>
            <person name="Doyle S."/>
        </authorList>
    </citation>
    <scope>NUCLEOTIDE SEQUENCE [LARGE SCALE GENOMIC DNA]</scope>
    <source>
        <strain evidence="14 16">NCTC12239</strain>
    </source>
</reference>
<dbReference type="GO" id="GO:0004222">
    <property type="term" value="F:metalloendopeptidase activity"/>
    <property type="evidence" value="ECO:0007669"/>
    <property type="project" value="InterPro"/>
</dbReference>
<dbReference type="RefSeq" id="WP_028384322.1">
    <property type="nucleotide sequence ID" value="NZ_CAAAJG010000006.1"/>
</dbReference>
<evidence type="ECO:0000256" key="8">
    <source>
        <dbReference type="ARBA" id="ARBA00022989"/>
    </source>
</evidence>
<evidence type="ECO:0000256" key="4">
    <source>
        <dbReference type="ARBA" id="ARBA00022670"/>
    </source>
</evidence>
<dbReference type="SUPFAM" id="SSF50156">
    <property type="entry name" value="PDZ domain-like"/>
    <property type="match status" value="1"/>
</dbReference>
<keyword evidence="6 14" id="KW-0378">Hydrolase</keyword>
<evidence type="ECO:0000313" key="14">
    <source>
        <dbReference type="EMBL" id="STX61773.1"/>
    </source>
</evidence>
<feature type="transmembrane region" description="Helical" evidence="11">
    <location>
        <begin position="324"/>
        <end position="349"/>
    </location>
</feature>
<dbReference type="InterPro" id="IPR036034">
    <property type="entry name" value="PDZ_sf"/>
</dbReference>
<dbReference type="PANTHER" id="PTHR42837">
    <property type="entry name" value="REGULATOR OF SIGMA-E PROTEASE RSEP"/>
    <property type="match status" value="1"/>
</dbReference>
<dbReference type="InterPro" id="IPR004387">
    <property type="entry name" value="Pept_M50_Zn"/>
</dbReference>
<keyword evidence="4 14" id="KW-0645">Protease</keyword>
<feature type="transmembrane region" description="Helical" evidence="11">
    <location>
        <begin position="242"/>
        <end position="263"/>
    </location>
</feature>